<evidence type="ECO:0000259" key="1">
    <source>
        <dbReference type="PROSITE" id="PS51186"/>
    </source>
</evidence>
<dbReference type="EMBL" id="ALBS01000297">
    <property type="protein sequence ID" value="EJT46322.1"/>
    <property type="molecule type" value="Genomic_DNA"/>
</dbReference>
<evidence type="ECO:0000313" key="2">
    <source>
        <dbReference type="EMBL" id="EJT46322.1"/>
    </source>
</evidence>
<comment type="caution">
    <text evidence="2">The sequence shown here is derived from an EMBL/GenBank/DDBJ whole genome shotgun (WGS) entry which is preliminary data.</text>
</comment>
<dbReference type="OrthoDB" id="630895at2759"/>
<dbReference type="KEGG" id="tasa:A1Q1_05151"/>
<sequence>MPSTPVDWSSIATPKVQWPQTSEDEVPEPYLETGIEGVTLTPHRSDNADIRTMIIMSNTPSLARWSFRRMYPYEKTDALVWLLHQIPPAVRATTQLQAGLPLSPKHCPFNVMRKDGQFIGDCDLFHAEGEWRLGYTVHPDYHNKGICTAAVKQLIAWGRDNIGFKQLTAHAEEANGPSQAVLKKLGFRKEDVESQEWPEYHGGGHRDVGIWRLDL</sequence>
<dbReference type="InterPro" id="IPR016181">
    <property type="entry name" value="Acyl_CoA_acyltransferase"/>
</dbReference>
<name>J6EU59_TRIAS</name>
<dbReference type="Proteomes" id="UP000002748">
    <property type="component" value="Unassembled WGS sequence"/>
</dbReference>
<dbReference type="HOGENOM" id="CLU_1214700_0_0_1"/>
<protein>
    <recommendedName>
        <fullName evidence="1">N-acetyltransferase domain-containing protein</fullName>
    </recommendedName>
</protein>
<reference evidence="2 3" key="1">
    <citation type="journal article" date="2012" name="Eukaryot. Cell">
        <title>Draft genome sequence of CBS 2479, the standard type strain of Trichosporon asahii.</title>
        <authorList>
            <person name="Yang R.Y."/>
            <person name="Li H.T."/>
            <person name="Zhu H."/>
            <person name="Zhou G.P."/>
            <person name="Wang M."/>
            <person name="Wang L."/>
        </authorList>
    </citation>
    <scope>NUCLEOTIDE SEQUENCE [LARGE SCALE GENOMIC DNA]</scope>
    <source>
        <strain evidence="3">ATCC 90039 / CBS 2479 / JCM 2466 / KCTC 7840 / NCYC 2677 / UAMH 7654</strain>
    </source>
</reference>
<gene>
    <name evidence="2" type="ORF">A1Q1_05151</name>
</gene>
<dbReference type="RefSeq" id="XP_014177433.1">
    <property type="nucleotide sequence ID" value="XM_014321958.1"/>
</dbReference>
<dbReference type="PROSITE" id="PS51186">
    <property type="entry name" value="GNAT"/>
    <property type="match status" value="1"/>
</dbReference>
<dbReference type="InterPro" id="IPR000182">
    <property type="entry name" value="GNAT_dom"/>
</dbReference>
<dbReference type="AlphaFoldDB" id="J6EU59"/>
<dbReference type="PANTHER" id="PTHR43792:SF16">
    <property type="entry name" value="N-ACETYLTRANSFERASE DOMAIN-CONTAINING PROTEIN"/>
    <property type="match status" value="1"/>
</dbReference>
<dbReference type="SUPFAM" id="SSF55729">
    <property type="entry name" value="Acyl-CoA N-acyltransferases (Nat)"/>
    <property type="match status" value="1"/>
</dbReference>
<accession>J6EU59</accession>
<dbReference type="GO" id="GO:0016747">
    <property type="term" value="F:acyltransferase activity, transferring groups other than amino-acyl groups"/>
    <property type="evidence" value="ECO:0007669"/>
    <property type="project" value="InterPro"/>
</dbReference>
<dbReference type="Gene3D" id="3.40.630.30">
    <property type="match status" value="1"/>
</dbReference>
<feature type="domain" description="N-acetyltransferase" evidence="1">
    <location>
        <begin position="48"/>
        <end position="215"/>
    </location>
</feature>
<evidence type="ECO:0000313" key="3">
    <source>
        <dbReference type="Proteomes" id="UP000002748"/>
    </source>
</evidence>
<dbReference type="GeneID" id="25988663"/>
<dbReference type="CDD" id="cd04301">
    <property type="entry name" value="NAT_SF"/>
    <property type="match status" value="1"/>
</dbReference>
<proteinExistence type="predicted"/>
<dbReference type="VEuPathDB" id="FungiDB:A1Q1_05151"/>
<organism evidence="2 3">
    <name type="scientific">Trichosporon asahii var. asahii (strain ATCC 90039 / CBS 2479 / JCM 2466 / KCTC 7840 / NBRC 103889/ NCYC 2677 / UAMH 7654)</name>
    <name type="common">Yeast</name>
    <dbReference type="NCBI Taxonomy" id="1186058"/>
    <lineage>
        <taxon>Eukaryota</taxon>
        <taxon>Fungi</taxon>
        <taxon>Dikarya</taxon>
        <taxon>Basidiomycota</taxon>
        <taxon>Agaricomycotina</taxon>
        <taxon>Tremellomycetes</taxon>
        <taxon>Trichosporonales</taxon>
        <taxon>Trichosporonaceae</taxon>
        <taxon>Trichosporon</taxon>
    </lineage>
</organism>
<dbReference type="InterPro" id="IPR051531">
    <property type="entry name" value="N-acetyltransferase"/>
</dbReference>
<dbReference type="Pfam" id="PF13302">
    <property type="entry name" value="Acetyltransf_3"/>
    <property type="match status" value="1"/>
</dbReference>
<dbReference type="PANTHER" id="PTHR43792">
    <property type="entry name" value="GNAT FAMILY, PUTATIVE (AFU_ORTHOLOGUE AFUA_3G00765)-RELATED-RELATED"/>
    <property type="match status" value="1"/>
</dbReference>